<dbReference type="EMBL" id="QOVW01000098">
    <property type="protein sequence ID" value="RDB35179.1"/>
    <property type="molecule type" value="Genomic_DNA"/>
</dbReference>
<comment type="caution">
    <text evidence="2">The sequence shown here is derived from an EMBL/GenBank/DDBJ whole genome shotgun (WGS) entry which is preliminary data.</text>
</comment>
<keyword evidence="3" id="KW-1185">Reference proteome</keyword>
<keyword evidence="1" id="KW-0472">Membrane</keyword>
<sequence>MDTFLYIFRIVFFVISSLISIVYLLTQLYQKIPIAPFKLSAADYIVYTTVSLMIGIGTNSPYGLCAFIPLLLVKFICKNFINLNHLKSSGFWMEINWKKFTPKGFHGNVPKHILDEMNKVVNSTPKDSHFIIPRFYAVIAIKFMLRKMKKESKKVQKGFTNEQQNIGMDQFNKLAKNILLLDKGQSEKKDLNIGILKVTRH</sequence>
<keyword evidence="1" id="KW-0812">Transmembrane</keyword>
<dbReference type="RefSeq" id="WP_338635636.1">
    <property type="nucleotide sequence ID" value="NZ_CP146516.1"/>
</dbReference>
<evidence type="ECO:0000256" key="1">
    <source>
        <dbReference type="SAM" id="Phobius"/>
    </source>
</evidence>
<name>A0A369KKM0_9BACT</name>
<dbReference type="AlphaFoldDB" id="A0A369KKM0"/>
<organism evidence="2 3">
    <name type="scientific">Spirobacillus cienkowskii</name>
    <dbReference type="NCBI Taxonomy" id="495820"/>
    <lineage>
        <taxon>Bacteria</taxon>
        <taxon>Pseudomonadati</taxon>
        <taxon>Bdellovibrionota</taxon>
        <taxon>Oligoflexia</taxon>
        <taxon>Silvanigrellales</taxon>
        <taxon>Spirobacillus</taxon>
    </lineage>
</organism>
<protein>
    <submittedName>
        <fullName evidence="2">Uncharacterized protein</fullName>
    </submittedName>
</protein>
<feature type="transmembrane region" description="Helical" evidence="1">
    <location>
        <begin position="6"/>
        <end position="25"/>
    </location>
</feature>
<accession>A0A369KKM0</accession>
<keyword evidence="1" id="KW-1133">Transmembrane helix</keyword>
<dbReference type="Proteomes" id="UP000253934">
    <property type="component" value="Unassembled WGS sequence"/>
</dbReference>
<evidence type="ECO:0000313" key="2">
    <source>
        <dbReference type="EMBL" id="RDB35179.1"/>
    </source>
</evidence>
<feature type="transmembrane region" description="Helical" evidence="1">
    <location>
        <begin position="45"/>
        <end position="72"/>
    </location>
</feature>
<reference evidence="2" key="1">
    <citation type="submission" date="2018-04" db="EMBL/GenBank/DDBJ databases">
        <title>Draft genome sequence of the Candidatus Spirobacillus cienkowskii, a pathogen of freshwater Daphnia species, reconstructed from hemolymph metagenomic reads.</title>
        <authorList>
            <person name="Bresciani L."/>
            <person name="Lemos L.N."/>
            <person name="Wale N."/>
            <person name="Lin J.Y."/>
            <person name="Fernandes G.R."/>
            <person name="Duffy M.A."/>
            <person name="Rodrigues J.M."/>
        </authorList>
    </citation>
    <scope>NUCLEOTIDE SEQUENCE [LARGE SCALE GENOMIC DNA]</scope>
    <source>
        <strain evidence="2">Binning01</strain>
    </source>
</reference>
<proteinExistence type="predicted"/>
<gene>
    <name evidence="2" type="ORF">DCC88_11435</name>
</gene>
<evidence type="ECO:0000313" key="3">
    <source>
        <dbReference type="Proteomes" id="UP000253934"/>
    </source>
</evidence>